<gene>
    <name evidence="1" type="ORF">BLA6863_01113</name>
</gene>
<name>A0A6P2IAC3_BURL3</name>
<dbReference type="EMBL" id="CABVPY010000005">
    <property type="protein sequence ID" value="VWB26750.1"/>
    <property type="molecule type" value="Genomic_DNA"/>
</dbReference>
<proteinExistence type="predicted"/>
<evidence type="ECO:0008006" key="3">
    <source>
        <dbReference type="Google" id="ProtNLM"/>
    </source>
</evidence>
<sequence length="429" mass="46602">MGPSLIASTAETLADRYADLLAMGWRRRTNMLASSAVEFSDLAEFDDRLLAALESLLLLGEPATLRMQVSTPDPVRAGEMFAITLYALASDNREMLDACQALATAIPDLRVGMVDAFEWAPATPRIRAHVEALPSSIRLRLIGLRHRDFAGVAQQALEQLQTIQEPTAAEIIEALQLVQGVGRHDLAAAARRYLDHAVPDVRCAAAQTLLALAPADHTLAACDTVDQILSDSAVDTAGFRTALRSLALHAPDRAARHLETLGQSAEIRLYLIALGWLGRIDAMPVLIDHLAEHQTARVAAASLSLITGADPVRDDWQGPKIALNGPDELADGEIPDVDPDAHLPWPDTAGFAAWWHVHGPRFDNANRYFAGRLITPEWLGEVLISGPLAWRPLAAEHLQRLTRGPRFPTRLSAPAQRALFQTLTQKGIA</sequence>
<dbReference type="Proteomes" id="UP000494170">
    <property type="component" value="Unassembled WGS sequence"/>
</dbReference>
<organism evidence="1 2">
    <name type="scientific">Burkholderia lata (strain ATCC 17760 / DSM 23089 / LMG 22485 / NCIMB 9086 / R18194 / 383)</name>
    <dbReference type="NCBI Taxonomy" id="482957"/>
    <lineage>
        <taxon>Bacteria</taxon>
        <taxon>Pseudomonadati</taxon>
        <taxon>Pseudomonadota</taxon>
        <taxon>Betaproteobacteria</taxon>
        <taxon>Burkholderiales</taxon>
        <taxon>Burkholderiaceae</taxon>
        <taxon>Burkholderia</taxon>
        <taxon>Burkholderia cepacia complex</taxon>
    </lineage>
</organism>
<dbReference type="AlphaFoldDB" id="A0A6P2IAC3"/>
<reference evidence="1 2" key="1">
    <citation type="submission" date="2019-09" db="EMBL/GenBank/DDBJ databases">
        <authorList>
            <person name="Depoorter E."/>
        </authorList>
    </citation>
    <scope>NUCLEOTIDE SEQUENCE [LARGE SCALE GENOMIC DNA]</scope>
    <source>
        <strain evidence="1">LMG 6863</strain>
    </source>
</reference>
<evidence type="ECO:0000313" key="1">
    <source>
        <dbReference type="EMBL" id="VWB26750.1"/>
    </source>
</evidence>
<protein>
    <recommendedName>
        <fullName evidence="3">TIGR02270 family protein</fullName>
    </recommendedName>
</protein>
<accession>A0A6P2IAC3</accession>
<evidence type="ECO:0000313" key="2">
    <source>
        <dbReference type="Proteomes" id="UP000494170"/>
    </source>
</evidence>